<feature type="domain" description="HTH crp-type" evidence="6">
    <location>
        <begin position="1"/>
        <end position="57"/>
    </location>
</feature>
<dbReference type="Pfam" id="PF04545">
    <property type="entry name" value="Sigma70_r4"/>
    <property type="match status" value="1"/>
</dbReference>
<proteinExistence type="inferred from homology"/>
<dbReference type="InterPro" id="IPR007630">
    <property type="entry name" value="RNA_pol_sigma70_r4"/>
</dbReference>
<feature type="region of interest" description="Disordered" evidence="5">
    <location>
        <begin position="318"/>
        <end position="337"/>
    </location>
</feature>
<comment type="caution">
    <text evidence="7">The sequence shown here is derived from an EMBL/GenBank/DDBJ whole genome shotgun (WGS) entry which is preliminary data.</text>
</comment>
<dbReference type="SUPFAM" id="SSF46689">
    <property type="entry name" value="Homeodomain-like"/>
    <property type="match status" value="1"/>
</dbReference>
<evidence type="ECO:0000259" key="6">
    <source>
        <dbReference type="PROSITE" id="PS51063"/>
    </source>
</evidence>
<keyword evidence="3" id="KW-0238">DNA-binding</keyword>
<dbReference type="EMBL" id="JACZDF010000002">
    <property type="protein sequence ID" value="MBD9698622.1"/>
    <property type="molecule type" value="Genomic_DNA"/>
</dbReference>
<protein>
    <submittedName>
        <fullName evidence="7">Sugar-binding transcriptional regulator</fullName>
    </submittedName>
</protein>
<evidence type="ECO:0000256" key="4">
    <source>
        <dbReference type="ARBA" id="ARBA00023163"/>
    </source>
</evidence>
<keyword evidence="8" id="KW-1185">Reference proteome</keyword>
<dbReference type="PROSITE" id="PS51063">
    <property type="entry name" value="HTH_CRP_2"/>
    <property type="match status" value="1"/>
</dbReference>
<evidence type="ECO:0000256" key="5">
    <source>
        <dbReference type="SAM" id="MobiDB-lite"/>
    </source>
</evidence>
<keyword evidence="4" id="KW-0804">Transcription</keyword>
<gene>
    <name evidence="7" type="ORF">IGS67_03815</name>
</gene>
<dbReference type="Gene3D" id="3.40.50.1360">
    <property type="match status" value="1"/>
</dbReference>
<dbReference type="Gene3D" id="1.10.10.60">
    <property type="entry name" value="Homeodomain-like"/>
    <property type="match status" value="1"/>
</dbReference>
<name>A0ABR9DQL5_9MICO</name>
<accession>A0ABR9DQL5</accession>
<dbReference type="InterPro" id="IPR051054">
    <property type="entry name" value="SorC_transcr_regulators"/>
</dbReference>
<dbReference type="RefSeq" id="WP_192278082.1">
    <property type="nucleotide sequence ID" value="NZ_JACZDF010000002.1"/>
</dbReference>
<evidence type="ECO:0000313" key="8">
    <source>
        <dbReference type="Proteomes" id="UP000642107"/>
    </source>
</evidence>
<organism evidence="7 8">
    <name type="scientific">Flavimobilis rhizosphaerae</name>
    <dbReference type="NCBI Taxonomy" id="2775421"/>
    <lineage>
        <taxon>Bacteria</taxon>
        <taxon>Bacillati</taxon>
        <taxon>Actinomycetota</taxon>
        <taxon>Actinomycetes</taxon>
        <taxon>Micrococcales</taxon>
        <taxon>Jonesiaceae</taxon>
        <taxon>Flavimobilis</taxon>
    </lineage>
</organism>
<evidence type="ECO:0000313" key="7">
    <source>
        <dbReference type="EMBL" id="MBD9698622.1"/>
    </source>
</evidence>
<dbReference type="PANTHER" id="PTHR34294">
    <property type="entry name" value="TRANSCRIPTIONAL REGULATOR-RELATED"/>
    <property type="match status" value="1"/>
</dbReference>
<evidence type="ECO:0000256" key="2">
    <source>
        <dbReference type="ARBA" id="ARBA00023015"/>
    </source>
</evidence>
<dbReference type="InterPro" id="IPR007324">
    <property type="entry name" value="Sugar-bd_dom_put"/>
</dbReference>
<dbReference type="SUPFAM" id="SSF100950">
    <property type="entry name" value="NagB/RpiA/CoA transferase-like"/>
    <property type="match status" value="1"/>
</dbReference>
<sequence length="337" mass="36831">MRARGRDVLAAASMYYLQDMTMETIARQLGTSRSTVSRLIKEARETGVVEITLRPTQSRAPGLTQRIRDRYGIDAYVAPVPDSATQADRLDHVARSAARLVGSWFDSEMVLAIAWGTTIHAIAEHLQKKPTRGSAVVQLNGAANTRSSGVDYAGDLISGYGRAFGAHVHHFPVPAFFDYAETRDAMWRERSVRRVLDVQRRADIALFSVGALEGELPSHVYSAGYLEPSDVEMLELEGVVGDVCTVFLRADGSYADVAINARATGPTPAQLRLIPRRVCAVAGDTKAVPLRAALLAGIPTHLITDELTAQRLLELDDDVDDDPTWTNVRDPHPSRDS</sequence>
<dbReference type="Proteomes" id="UP000642107">
    <property type="component" value="Unassembled WGS sequence"/>
</dbReference>
<dbReference type="InterPro" id="IPR009057">
    <property type="entry name" value="Homeodomain-like_sf"/>
</dbReference>
<dbReference type="InterPro" id="IPR012318">
    <property type="entry name" value="HTH_CRP"/>
</dbReference>
<evidence type="ECO:0000256" key="3">
    <source>
        <dbReference type="ARBA" id="ARBA00023125"/>
    </source>
</evidence>
<reference evidence="7 8" key="1">
    <citation type="submission" date="2020-09" db="EMBL/GenBank/DDBJ databases">
        <title>Flavimobilis rhizosphaerae sp. nov., isolated from rhizosphere soil of Spartina alterniflora.</title>
        <authorList>
            <person name="Hanqin C."/>
        </authorList>
    </citation>
    <scope>NUCLEOTIDE SEQUENCE [LARGE SCALE GENOMIC DNA]</scope>
    <source>
        <strain evidence="7 8">GY 10621</strain>
    </source>
</reference>
<keyword evidence="2" id="KW-0805">Transcription regulation</keyword>
<dbReference type="Pfam" id="PF04198">
    <property type="entry name" value="Sugar-bind"/>
    <property type="match status" value="1"/>
</dbReference>
<dbReference type="PANTHER" id="PTHR34294:SF1">
    <property type="entry name" value="TRANSCRIPTIONAL REGULATOR LSRR"/>
    <property type="match status" value="1"/>
</dbReference>
<evidence type="ECO:0000256" key="1">
    <source>
        <dbReference type="ARBA" id="ARBA00010466"/>
    </source>
</evidence>
<dbReference type="InterPro" id="IPR037171">
    <property type="entry name" value="NagB/RpiA_transferase-like"/>
</dbReference>
<comment type="similarity">
    <text evidence="1">Belongs to the SorC transcriptional regulatory family.</text>
</comment>